<dbReference type="Gene3D" id="2.60.120.650">
    <property type="entry name" value="Cupin"/>
    <property type="match status" value="1"/>
</dbReference>
<dbReference type="SMART" id="SM00558">
    <property type="entry name" value="JmjC"/>
    <property type="match status" value="1"/>
</dbReference>
<feature type="domain" description="JmjC" evidence="7">
    <location>
        <begin position="270"/>
        <end position="405"/>
    </location>
</feature>
<dbReference type="GO" id="GO:0046872">
    <property type="term" value="F:metal ion binding"/>
    <property type="evidence" value="ECO:0007669"/>
    <property type="project" value="UniProtKB-KW"/>
</dbReference>
<evidence type="ECO:0000256" key="6">
    <source>
        <dbReference type="ARBA" id="ARBA00023242"/>
    </source>
</evidence>
<evidence type="ECO:0000256" key="2">
    <source>
        <dbReference type="ARBA" id="ARBA00004123"/>
    </source>
</evidence>
<keyword evidence="3" id="KW-0479">Metal-binding</keyword>
<dbReference type="GO" id="GO:0051864">
    <property type="term" value="F:histone H3K36 demethylase activity"/>
    <property type="evidence" value="ECO:0007669"/>
    <property type="project" value="TreeGrafter"/>
</dbReference>
<dbReference type="GO" id="GO:0005634">
    <property type="term" value="C:nucleus"/>
    <property type="evidence" value="ECO:0007669"/>
    <property type="project" value="UniProtKB-SubCell"/>
</dbReference>
<reference evidence="8" key="1">
    <citation type="submission" date="2016-07" db="EMBL/GenBank/DDBJ databases">
        <authorList>
            <person name="Bretaudeau A."/>
        </authorList>
    </citation>
    <scope>NUCLEOTIDE SEQUENCE</scope>
    <source>
        <strain evidence="8">Rice</strain>
        <tissue evidence="8">Whole body</tissue>
    </source>
</reference>
<dbReference type="PROSITE" id="PS51184">
    <property type="entry name" value="JMJC"/>
    <property type="match status" value="1"/>
</dbReference>
<evidence type="ECO:0000256" key="4">
    <source>
        <dbReference type="ARBA" id="ARBA00023002"/>
    </source>
</evidence>
<keyword evidence="5" id="KW-0408">Iron</keyword>
<dbReference type="Pfam" id="PF13621">
    <property type="entry name" value="Cupin_8"/>
    <property type="match status" value="1"/>
</dbReference>
<dbReference type="InterPro" id="IPR041667">
    <property type="entry name" value="Cupin_8"/>
</dbReference>
<evidence type="ECO:0000259" key="7">
    <source>
        <dbReference type="PROSITE" id="PS51184"/>
    </source>
</evidence>
<gene>
    <name evidence="8" type="ORF">SFRICE_008853</name>
</gene>
<keyword evidence="4" id="KW-0560">Oxidoreductase</keyword>
<dbReference type="PANTHER" id="PTHR12461">
    <property type="entry name" value="HYPOXIA-INDUCIBLE FACTOR 1 ALPHA INHIBITOR-RELATED"/>
    <property type="match status" value="1"/>
</dbReference>
<dbReference type="EMBL" id="ODYU01008136">
    <property type="protein sequence ID" value="SOQ51487.1"/>
    <property type="molecule type" value="Genomic_DNA"/>
</dbReference>
<organism evidence="8">
    <name type="scientific">Spodoptera frugiperda</name>
    <name type="common">Fall armyworm</name>
    <dbReference type="NCBI Taxonomy" id="7108"/>
    <lineage>
        <taxon>Eukaryota</taxon>
        <taxon>Metazoa</taxon>
        <taxon>Ecdysozoa</taxon>
        <taxon>Arthropoda</taxon>
        <taxon>Hexapoda</taxon>
        <taxon>Insecta</taxon>
        <taxon>Pterygota</taxon>
        <taxon>Neoptera</taxon>
        <taxon>Endopterygota</taxon>
        <taxon>Lepidoptera</taxon>
        <taxon>Glossata</taxon>
        <taxon>Ditrysia</taxon>
        <taxon>Noctuoidea</taxon>
        <taxon>Noctuidae</taxon>
        <taxon>Amphipyrinae</taxon>
        <taxon>Spodoptera</taxon>
    </lineage>
</organism>
<dbReference type="AlphaFoldDB" id="A0A2H1WEP4"/>
<keyword evidence="6" id="KW-0539">Nucleus</keyword>
<evidence type="ECO:0000256" key="5">
    <source>
        <dbReference type="ARBA" id="ARBA00023004"/>
    </source>
</evidence>
<comment type="cofactor">
    <cofactor evidence="1">
        <name>Fe(2+)</name>
        <dbReference type="ChEBI" id="CHEBI:29033"/>
    </cofactor>
</comment>
<evidence type="ECO:0000256" key="3">
    <source>
        <dbReference type="ARBA" id="ARBA00022723"/>
    </source>
</evidence>
<dbReference type="InterPro" id="IPR003347">
    <property type="entry name" value="JmjC_dom"/>
</dbReference>
<dbReference type="PANTHER" id="PTHR12461:SF106">
    <property type="entry name" value="BIFUNCTIONAL PEPTIDASE AND ARGINYL-HYDROXYLASE JMJD5"/>
    <property type="match status" value="1"/>
</dbReference>
<accession>A0A2H1WEP4</accession>
<proteinExistence type="predicted"/>
<evidence type="ECO:0000313" key="8">
    <source>
        <dbReference type="EMBL" id="SOQ51487.1"/>
    </source>
</evidence>
<sequence length="405" mass="47195">MLALRDISYKLEEYKTSVATALPEIEDLDPATKSLLHRYINSTESTDPSSTIRIQAILDYMYEKINIGNWKEVKLFIRKAITIATYLKLLAHVRFSDEDTDTMIKQAYKIIDFGILFGCPLDKEPRLLQNCATILNTVNIQKNIILKDTTSKEKQNTTSDTLKEAGAFNAIQIETIDCPSMEHFYKNYILEEKPVILDNCINHWPALEKWKDQNYFIKLAGPRTVSIEIGSKYTDNDWTQRLITIEEFVKQYIYQTEGPTGYLAQYRLFDQIPELKNDITEPEYCCFSDTNEPVDVMAWYGPKGTVSPLHHDPKKNLLTQVVGEKQLFLFAPSDSEYLYPHEHELLNNTAQVDPRQPDLDKYPKYKSSKPYYCRLKPGQMLYIPPKWWHFVESLSISFSVSFWWE</sequence>
<evidence type="ECO:0000256" key="1">
    <source>
        <dbReference type="ARBA" id="ARBA00001954"/>
    </source>
</evidence>
<comment type="subcellular location">
    <subcellularLocation>
        <location evidence="2">Nucleus</location>
    </subcellularLocation>
</comment>
<name>A0A2H1WEP4_SPOFR</name>
<dbReference type="SUPFAM" id="SSF51197">
    <property type="entry name" value="Clavaminate synthase-like"/>
    <property type="match status" value="1"/>
</dbReference>
<protein>
    <submittedName>
        <fullName evidence="8">SFRICE_008853</fullName>
    </submittedName>
</protein>